<organism evidence="3 4">
    <name type="scientific">Cinchona calisaya</name>
    <dbReference type="NCBI Taxonomy" id="153742"/>
    <lineage>
        <taxon>Eukaryota</taxon>
        <taxon>Viridiplantae</taxon>
        <taxon>Streptophyta</taxon>
        <taxon>Embryophyta</taxon>
        <taxon>Tracheophyta</taxon>
        <taxon>Spermatophyta</taxon>
        <taxon>Magnoliopsida</taxon>
        <taxon>eudicotyledons</taxon>
        <taxon>Gunneridae</taxon>
        <taxon>Pentapetalae</taxon>
        <taxon>asterids</taxon>
        <taxon>lamiids</taxon>
        <taxon>Gentianales</taxon>
        <taxon>Rubiaceae</taxon>
        <taxon>Cinchonoideae</taxon>
        <taxon>Cinchoneae</taxon>
        <taxon>Cinchona</taxon>
    </lineage>
</organism>
<feature type="transmembrane region" description="Helical" evidence="1">
    <location>
        <begin position="96"/>
        <end position="118"/>
    </location>
</feature>
<evidence type="ECO:0000313" key="4">
    <source>
        <dbReference type="Proteomes" id="UP001630127"/>
    </source>
</evidence>
<dbReference type="AlphaFoldDB" id="A0ABD3AH78"/>
<keyword evidence="1" id="KW-1133">Transmembrane helix</keyword>
<evidence type="ECO:0000256" key="1">
    <source>
        <dbReference type="SAM" id="Phobius"/>
    </source>
</evidence>
<keyword evidence="2" id="KW-0732">Signal</keyword>
<reference evidence="3 4" key="1">
    <citation type="submission" date="2024-11" db="EMBL/GenBank/DDBJ databases">
        <title>A near-complete genome assembly of Cinchona calisaya.</title>
        <authorList>
            <person name="Lian D.C."/>
            <person name="Zhao X.W."/>
            <person name="Wei L."/>
        </authorList>
    </citation>
    <scope>NUCLEOTIDE SEQUENCE [LARGE SCALE GENOMIC DNA]</scope>
    <source>
        <tissue evidence="3">Nenye</tissue>
    </source>
</reference>
<gene>
    <name evidence="3" type="ORF">ACH5RR_009895</name>
</gene>
<dbReference type="PANTHER" id="PTHR35718">
    <property type="entry name" value="EXPRESSED PROTEIN"/>
    <property type="match status" value="1"/>
</dbReference>
<accession>A0ABD3AH78</accession>
<evidence type="ECO:0008006" key="5">
    <source>
        <dbReference type="Google" id="ProtNLM"/>
    </source>
</evidence>
<evidence type="ECO:0000313" key="3">
    <source>
        <dbReference type="EMBL" id="KAL3530573.1"/>
    </source>
</evidence>
<protein>
    <recommendedName>
        <fullName evidence="5">Transmembrane protein</fullName>
    </recommendedName>
</protein>
<dbReference type="Proteomes" id="UP001630127">
    <property type="component" value="Unassembled WGS sequence"/>
</dbReference>
<dbReference type="PANTHER" id="PTHR35718:SF1">
    <property type="entry name" value="EXPRESSED PROTEIN"/>
    <property type="match status" value="1"/>
</dbReference>
<dbReference type="EMBL" id="JBJUIK010000004">
    <property type="protein sequence ID" value="KAL3530573.1"/>
    <property type="molecule type" value="Genomic_DNA"/>
</dbReference>
<keyword evidence="1" id="KW-0472">Membrane</keyword>
<feature type="signal peptide" evidence="2">
    <location>
        <begin position="1"/>
        <end position="21"/>
    </location>
</feature>
<name>A0ABD3AH78_9GENT</name>
<keyword evidence="1" id="KW-0812">Transmembrane</keyword>
<comment type="caution">
    <text evidence="3">The sequence shown here is derived from an EMBL/GenBank/DDBJ whole genome shotgun (WGS) entry which is preliminary data.</text>
</comment>
<sequence>MTSLTSLLLVIILSLSNITRAQERAPHGLVYESPMFLSPEAYDFFHPDTQPQHGNGPCSSSDCSKLPEAASVLSTPAHESTSSPDAGRKQLGAGSIASIPIGLAFALLLGLGAYYVVITRRTNAARAKAAQQLQPEV</sequence>
<keyword evidence="4" id="KW-1185">Reference proteome</keyword>
<evidence type="ECO:0000256" key="2">
    <source>
        <dbReference type="SAM" id="SignalP"/>
    </source>
</evidence>
<feature type="chain" id="PRO_5044744876" description="Transmembrane protein" evidence="2">
    <location>
        <begin position="22"/>
        <end position="137"/>
    </location>
</feature>
<proteinExistence type="predicted"/>